<dbReference type="PRINTS" id="PR00465">
    <property type="entry name" value="EP450IV"/>
</dbReference>
<keyword evidence="11" id="KW-1185">Reference proteome</keyword>
<keyword evidence="9" id="KW-0812">Transmembrane</keyword>
<dbReference type="PANTHER" id="PTHR24304:SF2">
    <property type="entry name" value="24-HYDROXYCHOLESTEROL 7-ALPHA-HYDROXYLASE"/>
    <property type="match status" value="1"/>
</dbReference>
<keyword evidence="9" id="KW-0472">Membrane</keyword>
<dbReference type="GO" id="GO:0016705">
    <property type="term" value="F:oxidoreductase activity, acting on paired donors, with incorporation or reduction of molecular oxygen"/>
    <property type="evidence" value="ECO:0007669"/>
    <property type="project" value="InterPro"/>
</dbReference>
<reference evidence="10 11" key="1">
    <citation type="journal article" date="2014" name="Genome Biol. Evol.">
        <title>Comparative genomics and transcriptomics analyses reveal divergent lifestyle features of nematode endoparasitic fungus Hirsutella minnesotensis.</title>
        <authorList>
            <person name="Lai Y."/>
            <person name="Liu K."/>
            <person name="Zhang X."/>
            <person name="Zhang X."/>
            <person name="Li K."/>
            <person name="Wang N."/>
            <person name="Shu C."/>
            <person name="Wu Y."/>
            <person name="Wang C."/>
            <person name="Bushley K.E."/>
            <person name="Xiang M."/>
            <person name="Liu X."/>
        </authorList>
    </citation>
    <scope>NUCLEOTIDE SEQUENCE [LARGE SCALE GENOMIC DNA]</scope>
    <source>
        <strain evidence="10 11">3608</strain>
    </source>
</reference>
<name>A0A0F7ZL23_9HYPO</name>
<dbReference type="AlphaFoldDB" id="A0A0F7ZL23"/>
<dbReference type="OrthoDB" id="4926948at2759"/>
<dbReference type="Gene3D" id="1.10.630.10">
    <property type="entry name" value="Cytochrome P450"/>
    <property type="match status" value="1"/>
</dbReference>
<organism evidence="10 11">
    <name type="scientific">Hirsutella minnesotensis 3608</name>
    <dbReference type="NCBI Taxonomy" id="1043627"/>
    <lineage>
        <taxon>Eukaryota</taxon>
        <taxon>Fungi</taxon>
        <taxon>Dikarya</taxon>
        <taxon>Ascomycota</taxon>
        <taxon>Pezizomycotina</taxon>
        <taxon>Sordariomycetes</taxon>
        <taxon>Hypocreomycetidae</taxon>
        <taxon>Hypocreales</taxon>
        <taxon>Ophiocordycipitaceae</taxon>
        <taxon>Hirsutella</taxon>
    </lineage>
</organism>
<evidence type="ECO:0000313" key="11">
    <source>
        <dbReference type="Proteomes" id="UP000054481"/>
    </source>
</evidence>
<dbReference type="GO" id="GO:0020037">
    <property type="term" value="F:heme binding"/>
    <property type="evidence" value="ECO:0007669"/>
    <property type="project" value="InterPro"/>
</dbReference>
<dbReference type="GO" id="GO:0005506">
    <property type="term" value="F:iron ion binding"/>
    <property type="evidence" value="ECO:0007669"/>
    <property type="project" value="InterPro"/>
</dbReference>
<dbReference type="EMBL" id="KQ030601">
    <property type="protein sequence ID" value="KJZ70895.1"/>
    <property type="molecule type" value="Genomic_DNA"/>
</dbReference>
<evidence type="ECO:0000256" key="7">
    <source>
        <dbReference type="PIRSR" id="PIRSR602403-1"/>
    </source>
</evidence>
<evidence type="ECO:0000256" key="2">
    <source>
        <dbReference type="ARBA" id="ARBA00010617"/>
    </source>
</evidence>
<evidence type="ECO:0000256" key="6">
    <source>
        <dbReference type="ARBA" id="ARBA00023033"/>
    </source>
</evidence>
<dbReference type="PROSITE" id="PS00086">
    <property type="entry name" value="CYTOCHROME_P450"/>
    <property type="match status" value="1"/>
</dbReference>
<dbReference type="PANTHER" id="PTHR24304">
    <property type="entry name" value="CYTOCHROME P450 FAMILY 7"/>
    <property type="match status" value="1"/>
</dbReference>
<keyword evidence="8" id="KW-0560">Oxidoreductase</keyword>
<evidence type="ECO:0000256" key="5">
    <source>
        <dbReference type="ARBA" id="ARBA00023004"/>
    </source>
</evidence>
<keyword evidence="9" id="KW-1133">Transmembrane helix</keyword>
<keyword evidence="5 7" id="KW-0408">Iron</keyword>
<dbReference type="Pfam" id="PF00067">
    <property type="entry name" value="p450"/>
    <property type="match status" value="1"/>
</dbReference>
<protein>
    <recommendedName>
        <fullName evidence="12">Cytochrome P450</fullName>
    </recommendedName>
</protein>
<proteinExistence type="inferred from homology"/>
<feature type="transmembrane region" description="Helical" evidence="9">
    <location>
        <begin position="16"/>
        <end position="36"/>
    </location>
</feature>
<dbReference type="SUPFAM" id="SSF48264">
    <property type="entry name" value="Cytochrome P450"/>
    <property type="match status" value="1"/>
</dbReference>
<dbReference type="GO" id="GO:0008395">
    <property type="term" value="F:steroid hydroxylase activity"/>
    <property type="evidence" value="ECO:0007669"/>
    <property type="project" value="TreeGrafter"/>
</dbReference>
<dbReference type="InterPro" id="IPR002403">
    <property type="entry name" value="Cyt_P450_E_grp-IV"/>
</dbReference>
<evidence type="ECO:0000256" key="4">
    <source>
        <dbReference type="ARBA" id="ARBA00022723"/>
    </source>
</evidence>
<gene>
    <name evidence="10" type="ORF">HIM_09721</name>
</gene>
<sequence>MESLDAPLTRQSITKAQAALVVAIITITFPLITFMLTTLRFRRSQQQLHSRVDKPLAPAVVPYWFPFVGHVFSMIWNAEPFIHGILHRYGMDSPLTFKAAHLPLTYVCNPNHIQEIFKSSKSLPDNTSMSFFLKHVLGARENAIAMYRNDNSGTALKPFVHSQVRDEERVYFHTVNTFRRFLTGKHLADISQRYVSTLTRNLDMLAISSDWVSMPDLFDFLQAECAKAGIETVMGRKILELNPTIINDIRDFKKGVPSLLRCIPCWMLPKTWRARTKLHRAIEEWQQLGNQHTDCSRIGPDDPEWEPYFGCKLVRARQDYFSRMPKMDAHAKACEDLGLLYTINENTTTSAFWLIFEVLKDPRLESRIREEIDNSTLRASRRGERALDIDALLGQPLLQSCFAETLRLHVSSAALRVNRFEDYRLGPVTINKGHSVIIPTRPSALNTDVWASLGWDVSRPLHEFHAERFLVAGKEASLGVRGSPEAGRRFSVDGLAGLWIPFGGGHHVCPGRHFARMEMSATLALLLLAFDIELDVREAWRLEEDIWYYPNGAIPPKHKVPFRFRRRKT</sequence>
<evidence type="ECO:0000256" key="9">
    <source>
        <dbReference type="SAM" id="Phobius"/>
    </source>
</evidence>
<comment type="cofactor">
    <cofactor evidence="1 7">
        <name>heme</name>
        <dbReference type="ChEBI" id="CHEBI:30413"/>
    </cofactor>
</comment>
<evidence type="ECO:0008006" key="12">
    <source>
        <dbReference type="Google" id="ProtNLM"/>
    </source>
</evidence>
<dbReference type="InterPro" id="IPR001128">
    <property type="entry name" value="Cyt_P450"/>
</dbReference>
<dbReference type="Proteomes" id="UP000054481">
    <property type="component" value="Unassembled WGS sequence"/>
</dbReference>
<keyword evidence="6 8" id="KW-0503">Monooxygenase</keyword>
<evidence type="ECO:0000256" key="1">
    <source>
        <dbReference type="ARBA" id="ARBA00001971"/>
    </source>
</evidence>
<dbReference type="InterPro" id="IPR036396">
    <property type="entry name" value="Cyt_P450_sf"/>
</dbReference>
<evidence type="ECO:0000313" key="10">
    <source>
        <dbReference type="EMBL" id="KJZ70895.1"/>
    </source>
</evidence>
<accession>A0A0F7ZL23</accession>
<feature type="binding site" description="axial binding residue" evidence="7">
    <location>
        <position position="509"/>
    </location>
    <ligand>
        <name>heme</name>
        <dbReference type="ChEBI" id="CHEBI:30413"/>
    </ligand>
    <ligandPart>
        <name>Fe</name>
        <dbReference type="ChEBI" id="CHEBI:18248"/>
    </ligandPart>
</feature>
<dbReference type="InterPro" id="IPR050529">
    <property type="entry name" value="CYP450_sterol_14alpha_dmase"/>
</dbReference>
<keyword evidence="3 7" id="KW-0349">Heme</keyword>
<comment type="similarity">
    <text evidence="2 8">Belongs to the cytochrome P450 family.</text>
</comment>
<keyword evidence="4 7" id="KW-0479">Metal-binding</keyword>
<evidence type="ECO:0000256" key="3">
    <source>
        <dbReference type="ARBA" id="ARBA00022617"/>
    </source>
</evidence>
<evidence type="ECO:0000256" key="8">
    <source>
        <dbReference type="RuleBase" id="RU000461"/>
    </source>
</evidence>
<dbReference type="InterPro" id="IPR017972">
    <property type="entry name" value="Cyt_P450_CS"/>
</dbReference>